<keyword evidence="1" id="KW-0479">Metal-binding</keyword>
<dbReference type="Pfam" id="PF16187">
    <property type="entry name" value="Peptidase_M16_M"/>
    <property type="match status" value="1"/>
</dbReference>
<evidence type="ECO:0000259" key="3">
    <source>
        <dbReference type="Pfam" id="PF16187"/>
    </source>
</evidence>
<proteinExistence type="predicted"/>
<feature type="domain" description="Peptidase M16 C-terminal" evidence="2">
    <location>
        <begin position="359"/>
        <end position="530"/>
    </location>
</feature>
<organism evidence="4 5">
    <name type="scientific">Caligus rogercresseyi</name>
    <name type="common">Sea louse</name>
    <dbReference type="NCBI Taxonomy" id="217165"/>
    <lineage>
        <taxon>Eukaryota</taxon>
        <taxon>Metazoa</taxon>
        <taxon>Ecdysozoa</taxon>
        <taxon>Arthropoda</taxon>
        <taxon>Crustacea</taxon>
        <taxon>Multicrustacea</taxon>
        <taxon>Hexanauplia</taxon>
        <taxon>Copepoda</taxon>
        <taxon>Siphonostomatoida</taxon>
        <taxon>Caligidae</taxon>
        <taxon>Caligus</taxon>
    </lineage>
</organism>
<dbReference type="InterPro" id="IPR007863">
    <property type="entry name" value="Peptidase_M16_C"/>
</dbReference>
<dbReference type="InterPro" id="IPR032632">
    <property type="entry name" value="Peptidase_M16_M"/>
</dbReference>
<dbReference type="SUPFAM" id="SSF63411">
    <property type="entry name" value="LuxS/MPP-like metallohydrolase"/>
    <property type="match status" value="3"/>
</dbReference>
<evidence type="ECO:0000259" key="2">
    <source>
        <dbReference type="Pfam" id="PF05193"/>
    </source>
</evidence>
<accession>A0A7T8HKX4</accession>
<dbReference type="InterPro" id="IPR050626">
    <property type="entry name" value="Peptidase_M16"/>
</dbReference>
<dbReference type="EMBL" id="CP045897">
    <property type="protein sequence ID" value="QQP51802.1"/>
    <property type="molecule type" value="Genomic_DNA"/>
</dbReference>
<reference evidence="5" key="1">
    <citation type="submission" date="2021-01" db="EMBL/GenBank/DDBJ databases">
        <title>Caligus Genome Assembly.</title>
        <authorList>
            <person name="Gallardo-Escarate C."/>
        </authorList>
    </citation>
    <scope>NUCLEOTIDE SEQUENCE [LARGE SCALE GENOMIC DNA]</scope>
</reference>
<dbReference type="OrthoDB" id="952271at2759"/>
<sequence>MNLSAGNSGNGFEMNSTFSSFLLTVELTAKGFKEYDKVIGLIYSYLAMLVKEGPSERIFKEIQRIEQLDFDFGDEELPLENVQTICENMQFYEPERYLDGDTLMFEYDAEILHKSLEFLYNSSDVNVIFMAREFAEMAKEEERWFGSKYSVEDISPEQLEKWKSTPILPEFHLPEVNKYIAEDTSLKTVPKESLSDYPIRILKDDAGELFYKKDQTFELPRAVIYFHFCSDLLMQGKLEDSVCLDIMVNCIVLLMVEDTYAADLAQLHSEFFSSERGIVLKINGLNDKCGLLLSEIVKHLKSLETDLCKSKFEAVKEQTKKSYFNYFIKPPKVARDLRLSLLQNVFHGAQQRHSVIDDIDIERLKSFAGTFKKQIYIQGLVQGNVSPDEAKDYFQVAKGVLGESQTIPFPQEIRCNEIPLGEKFMRVKGLHPKDSNTIVTNYYQHGPGNIRTHALLEILCLAMEEPVFDVLRSKEQLGTGSSPHSETPTGFSAFLSRLTLRSSRIEAFLKHFHEAEILPMPKEKFADYVDTLIKMKKAADVTLEEEMSRNWSEIVSQEYVFDRNAKEAQLYESNAFSLKDLHKIMEDLFLNESTLRKLSVQVLGAEDGNTCESETEEDLPNKKYSIQLLQPLISSSRI</sequence>
<evidence type="ECO:0000313" key="4">
    <source>
        <dbReference type="EMBL" id="QQP51802.1"/>
    </source>
</evidence>
<dbReference type="InterPro" id="IPR011249">
    <property type="entry name" value="Metalloenz_LuxS/M16"/>
</dbReference>
<evidence type="ECO:0000256" key="1">
    <source>
        <dbReference type="ARBA" id="ARBA00022723"/>
    </source>
</evidence>
<dbReference type="Gene3D" id="3.30.830.10">
    <property type="entry name" value="Metalloenzyme, LuxS/M16 peptidase-like"/>
    <property type="match status" value="3"/>
</dbReference>
<name>A0A7T8HKX4_CALRO</name>
<evidence type="ECO:0000313" key="5">
    <source>
        <dbReference type="Proteomes" id="UP000595437"/>
    </source>
</evidence>
<feature type="domain" description="Peptidase M16 middle/third" evidence="3">
    <location>
        <begin position="70"/>
        <end position="345"/>
    </location>
</feature>
<dbReference type="Proteomes" id="UP000595437">
    <property type="component" value="Chromosome 8"/>
</dbReference>
<keyword evidence="5" id="KW-1185">Reference proteome</keyword>
<dbReference type="AlphaFoldDB" id="A0A7T8HKX4"/>
<dbReference type="PANTHER" id="PTHR43690:SF18">
    <property type="entry name" value="INSULIN-DEGRADING ENZYME-RELATED"/>
    <property type="match status" value="1"/>
</dbReference>
<protein>
    <submittedName>
        <fullName evidence="4">Nardilysin (Narginine dibasic convertase)</fullName>
    </submittedName>
</protein>
<gene>
    <name evidence="4" type="ORF">FKW44_013255</name>
</gene>
<dbReference type="GO" id="GO:0046872">
    <property type="term" value="F:metal ion binding"/>
    <property type="evidence" value="ECO:0007669"/>
    <property type="project" value="UniProtKB-KW"/>
</dbReference>
<dbReference type="Pfam" id="PF05193">
    <property type="entry name" value="Peptidase_M16_C"/>
    <property type="match status" value="1"/>
</dbReference>
<dbReference type="PANTHER" id="PTHR43690">
    <property type="entry name" value="NARDILYSIN"/>
    <property type="match status" value="1"/>
</dbReference>